<evidence type="ECO:0000256" key="2">
    <source>
        <dbReference type="SAM" id="Phobius"/>
    </source>
</evidence>
<dbReference type="SUPFAM" id="SSF49452">
    <property type="entry name" value="Starch-binding domain-like"/>
    <property type="match status" value="2"/>
</dbReference>
<keyword evidence="2" id="KW-1133">Transmembrane helix</keyword>
<evidence type="ECO:0000313" key="4">
    <source>
        <dbReference type="Proteomes" id="UP000593758"/>
    </source>
</evidence>
<dbReference type="Proteomes" id="UP000593758">
    <property type="component" value="Chromosome"/>
</dbReference>
<evidence type="ECO:0000313" key="3">
    <source>
        <dbReference type="EMBL" id="QOR70353.1"/>
    </source>
</evidence>
<dbReference type="AlphaFoldDB" id="A0A7M1SUQ7"/>
<keyword evidence="3" id="KW-0121">Carboxypeptidase</keyword>
<dbReference type="EMBL" id="CP063169">
    <property type="protein sequence ID" value="QOR70353.1"/>
    <property type="molecule type" value="Genomic_DNA"/>
</dbReference>
<gene>
    <name evidence="3" type="ORF">IM660_17420</name>
</gene>
<dbReference type="Gene3D" id="2.60.40.1120">
    <property type="entry name" value="Carboxypeptidase-like, regulatory domain"/>
    <property type="match status" value="5"/>
</dbReference>
<dbReference type="KEGG" id="halt:IM660_17420"/>
<proteinExistence type="predicted"/>
<dbReference type="Pfam" id="PF13620">
    <property type="entry name" value="CarboxypepD_reg"/>
    <property type="match status" value="3"/>
</dbReference>
<accession>A0A7M1SUQ7</accession>
<protein>
    <submittedName>
        <fullName evidence="3">Carboxypeptidase regulatory-like domain-containing protein</fullName>
    </submittedName>
</protein>
<keyword evidence="2" id="KW-0812">Transmembrane</keyword>
<feature type="region of interest" description="Disordered" evidence="1">
    <location>
        <begin position="260"/>
        <end position="285"/>
    </location>
</feature>
<dbReference type="InterPro" id="IPR008969">
    <property type="entry name" value="CarboxyPept-like_regulatory"/>
</dbReference>
<evidence type="ECO:0000256" key="1">
    <source>
        <dbReference type="SAM" id="MobiDB-lite"/>
    </source>
</evidence>
<dbReference type="GO" id="GO:0004180">
    <property type="term" value="F:carboxypeptidase activity"/>
    <property type="evidence" value="ECO:0007669"/>
    <property type="project" value="UniProtKB-KW"/>
</dbReference>
<keyword evidence="4" id="KW-1185">Reference proteome</keyword>
<keyword evidence="2" id="KW-0472">Membrane</keyword>
<organism evidence="3 4">
    <name type="scientific">Ruania alkalisoli</name>
    <dbReference type="NCBI Taxonomy" id="2779775"/>
    <lineage>
        <taxon>Bacteria</taxon>
        <taxon>Bacillati</taxon>
        <taxon>Actinomycetota</taxon>
        <taxon>Actinomycetes</taxon>
        <taxon>Micrococcales</taxon>
        <taxon>Ruaniaceae</taxon>
        <taxon>Ruania</taxon>
    </lineage>
</organism>
<reference evidence="3 4" key="1">
    <citation type="submission" date="2020-10" db="EMBL/GenBank/DDBJ databases">
        <title>Haloactinobacterium sp. RN3S43, a bacterium isolated from saline soil.</title>
        <authorList>
            <person name="Sun J.-Q."/>
        </authorList>
    </citation>
    <scope>NUCLEOTIDE SEQUENCE [LARGE SCALE GENOMIC DNA]</scope>
    <source>
        <strain evidence="3 4">RN3S43</strain>
    </source>
</reference>
<name>A0A7M1SUQ7_9MICO</name>
<dbReference type="InterPro" id="IPR013784">
    <property type="entry name" value="Carb-bd-like_fold"/>
</dbReference>
<dbReference type="GO" id="GO:0030246">
    <property type="term" value="F:carbohydrate binding"/>
    <property type="evidence" value="ECO:0007669"/>
    <property type="project" value="InterPro"/>
</dbReference>
<feature type="compositionally biased region" description="Low complexity" evidence="1">
    <location>
        <begin position="276"/>
        <end position="285"/>
    </location>
</feature>
<dbReference type="RefSeq" id="WP_193497037.1">
    <property type="nucleotide sequence ID" value="NZ_CP063169.1"/>
</dbReference>
<sequence>MRIASVIDRAEIAPGSAGVIPLDVVNTSDVIDTLSVRTLGFPASVTTRSEPEALTLFPEAEGRLEVQLAFPDTFPAGRYHVTLVVQGRAAGSTEAFHDVEVTVPPRPEASISARPTLVRTRGRAIFEVTVENTGNTTLDLALRAIDTDRSLRTSIAPATLSIPIAGTAVTAVTARGPRQLLGTDQDRPFRVVAEAEGTSTDVTLTLRQRPVFGRGVITMLVLMAILAAWAVAMLVGMREVLGTDPPTRVAPASFFAASPEEGGSVDAAGGTGSAEGAGAADPATGAAPAGAVNKDGLLPVGVGATITGTVHGADDPAGVGRLNVEALRESADGLVLVSSAASQSDGTYTLSGLFPGEYLVRVSSPGYETAWHPSSTEESTATPVQASAQEVTDGVDLVVTGDPASIAGSVSTGDVDDIEVTVTATPTWAAEDLPPVEVQTDGEGRYELTGLVAPGTYDLTFTADGYQPTSITETVLGGQERLALDVALGTGAGTIAGTVTDGTGGTDGNAGLGGVDVSTTLDGEEIVVGTPTIGQVGSFVIAGLPTPGTYVLTVSKDGYGTESVVVDLGAGESNTGVNVALSGGAGTITGHVVDESGRGVGGVEVSAGGASTTTLTAGDVGAFVLPGVQGRATVTLTFAREGYVSASTPVDMTQAPPSGIEVTLAELYGTIQGQVTDSDGGVAGVHVEATDGSHVYRTTSTASGSAGRGSYLLPDLPPGSYTVSLVRDQVAVTTAIVDVEQGASAVQDLPLPEGS</sequence>
<keyword evidence="3" id="KW-0378">Hydrolase</keyword>
<keyword evidence="3" id="KW-0645">Protease</keyword>
<dbReference type="SUPFAM" id="SSF49464">
    <property type="entry name" value="Carboxypeptidase regulatory domain-like"/>
    <property type="match status" value="2"/>
</dbReference>
<feature type="transmembrane region" description="Helical" evidence="2">
    <location>
        <begin position="216"/>
        <end position="237"/>
    </location>
</feature>